<evidence type="ECO:0000313" key="1">
    <source>
        <dbReference type="EMBL" id="RJF89500.1"/>
    </source>
</evidence>
<dbReference type="EMBL" id="QYUK01000011">
    <property type="protein sequence ID" value="RJF89500.1"/>
    <property type="molecule type" value="Genomic_DNA"/>
</dbReference>
<organism evidence="1 2">
    <name type="scientific">Oleomonas cavernae</name>
    <dbReference type="NCBI Taxonomy" id="2320859"/>
    <lineage>
        <taxon>Bacteria</taxon>
        <taxon>Pseudomonadati</taxon>
        <taxon>Pseudomonadota</taxon>
        <taxon>Alphaproteobacteria</taxon>
        <taxon>Acetobacterales</taxon>
        <taxon>Acetobacteraceae</taxon>
        <taxon>Oleomonas</taxon>
    </lineage>
</organism>
<evidence type="ECO:0000313" key="2">
    <source>
        <dbReference type="Proteomes" id="UP000284605"/>
    </source>
</evidence>
<dbReference type="RefSeq" id="WP_119781465.1">
    <property type="nucleotide sequence ID" value="NZ_QYUK01000011.1"/>
</dbReference>
<protein>
    <submittedName>
        <fullName evidence="1">Uncharacterized protein</fullName>
    </submittedName>
</protein>
<comment type="caution">
    <text evidence="1">The sequence shown here is derived from an EMBL/GenBank/DDBJ whole genome shotgun (WGS) entry which is preliminary data.</text>
</comment>
<dbReference type="AlphaFoldDB" id="A0A418WHM6"/>
<proteinExistence type="predicted"/>
<dbReference type="OrthoDB" id="7366795at2"/>
<sequence>MSKLGQDLIASVNEAIAIAKGEATLARAFTANKIGVAKTPLDAAVARLASQVDRLDPASEDEALAWIETVSIFDTRDGSG</sequence>
<keyword evidence="2" id="KW-1185">Reference proteome</keyword>
<accession>A0A418WHM6</accession>
<dbReference type="Proteomes" id="UP000284605">
    <property type="component" value="Unassembled WGS sequence"/>
</dbReference>
<gene>
    <name evidence="1" type="ORF">D3874_23090</name>
</gene>
<reference evidence="1 2" key="1">
    <citation type="submission" date="2018-09" db="EMBL/GenBank/DDBJ databases">
        <authorList>
            <person name="Zhu H."/>
        </authorList>
    </citation>
    <scope>NUCLEOTIDE SEQUENCE [LARGE SCALE GENOMIC DNA]</scope>
    <source>
        <strain evidence="1 2">K1W22B-8</strain>
    </source>
</reference>
<name>A0A418WHM6_9PROT</name>